<proteinExistence type="predicted"/>
<feature type="region of interest" description="Disordered" evidence="2">
    <location>
        <begin position="93"/>
        <end position="127"/>
    </location>
</feature>
<feature type="compositionally biased region" description="Acidic residues" evidence="2">
    <location>
        <begin position="114"/>
        <end position="127"/>
    </location>
</feature>
<feature type="compositionally biased region" description="Basic and acidic residues" evidence="2">
    <location>
        <begin position="242"/>
        <end position="256"/>
    </location>
</feature>
<dbReference type="OrthoDB" id="77134at2759"/>
<evidence type="ECO:0000256" key="1">
    <source>
        <dbReference type="SAM" id="Coils"/>
    </source>
</evidence>
<dbReference type="Proteomes" id="UP000053237">
    <property type="component" value="Unassembled WGS sequence"/>
</dbReference>
<feature type="coiled-coil region" evidence="1">
    <location>
        <begin position="297"/>
        <end position="331"/>
    </location>
</feature>
<gene>
    <name evidence="3" type="ORF">BN9_055250</name>
</gene>
<comment type="caution">
    <text evidence="3">The sequence shown here is derived from an EMBL/GenBank/DDBJ whole genome shotgun (WGS) entry which is preliminary data.</text>
</comment>
<dbReference type="EMBL" id="CAIX01000077">
    <property type="protein sequence ID" value="CCI44701.1"/>
    <property type="molecule type" value="Genomic_DNA"/>
</dbReference>
<evidence type="ECO:0000313" key="3">
    <source>
        <dbReference type="EMBL" id="CCI44701.1"/>
    </source>
</evidence>
<dbReference type="AlphaFoldDB" id="A0A024GED5"/>
<evidence type="ECO:0000256" key="2">
    <source>
        <dbReference type="SAM" id="MobiDB-lite"/>
    </source>
</evidence>
<sequence length="400" mass="44466">MALPAASAASTAAEKASQQYLECRRKVTSILEEIKGYDASMEDLFTQLTRLQLLGHTKSIGTIQATVVEAKEKVPDLKNAVVMVRLDHEIQEDVEEIKPSQSSEVLEPSHDASESSEEIQADENVEGELEKPFTQKIKGETMVVKWDDQAAFPATILFDPVLSREAVVTISISGSPVDENDLRVQERSIMKEIEIPVSSLFENNIYDQWIPIKLEMEVSDATDDNQPPSPATTAEKTNLDSSEPKMDPSTEDHESSDSNIEQTSVTTHADILKEKIPKLHVQVQFTISENEAINLKAIELSKKKQEAGSTLETLENEATLLRSKYERLSAVHRTLLTANKTSNLMERIAANKAVVKSPLKQLQDSICSAFTPERRQIIFSFAMFTGSVALFHFHGEKLLA</sequence>
<protein>
    <submittedName>
        <fullName evidence="3">Uncharacterized protein</fullName>
    </submittedName>
</protein>
<organism evidence="3 4">
    <name type="scientific">Albugo candida</name>
    <dbReference type="NCBI Taxonomy" id="65357"/>
    <lineage>
        <taxon>Eukaryota</taxon>
        <taxon>Sar</taxon>
        <taxon>Stramenopiles</taxon>
        <taxon>Oomycota</taxon>
        <taxon>Peronosporomycetes</taxon>
        <taxon>Albuginales</taxon>
        <taxon>Albuginaceae</taxon>
        <taxon>Albugo</taxon>
    </lineage>
</organism>
<feature type="region of interest" description="Disordered" evidence="2">
    <location>
        <begin position="220"/>
        <end position="263"/>
    </location>
</feature>
<name>A0A024GED5_9STRA</name>
<reference evidence="3 4" key="1">
    <citation type="submission" date="2012-05" db="EMBL/GenBank/DDBJ databases">
        <title>Recombination and specialization in a pathogen metapopulation.</title>
        <authorList>
            <person name="Gardiner A."/>
            <person name="Kemen E."/>
            <person name="Schultz-Larsen T."/>
            <person name="MacLean D."/>
            <person name="Van Oosterhout C."/>
            <person name="Jones J.D.G."/>
        </authorList>
    </citation>
    <scope>NUCLEOTIDE SEQUENCE [LARGE SCALE GENOMIC DNA]</scope>
    <source>
        <strain evidence="3 4">Ac Nc2</strain>
    </source>
</reference>
<accession>A0A024GED5</accession>
<feature type="compositionally biased region" description="Polar residues" evidence="2">
    <location>
        <begin position="231"/>
        <end position="241"/>
    </location>
</feature>
<keyword evidence="1" id="KW-0175">Coiled coil</keyword>
<evidence type="ECO:0000313" key="4">
    <source>
        <dbReference type="Proteomes" id="UP000053237"/>
    </source>
</evidence>
<keyword evidence="4" id="KW-1185">Reference proteome</keyword>
<dbReference type="InParanoid" id="A0A024GED5"/>